<feature type="transmembrane region" description="Helical" evidence="5">
    <location>
        <begin position="65"/>
        <end position="90"/>
    </location>
</feature>
<dbReference type="AlphaFoldDB" id="A0A7S3I4R8"/>
<keyword evidence="2 5" id="KW-0812">Transmembrane</keyword>
<comment type="similarity">
    <text evidence="5">Belongs to the DHHC palmitoyltransferase family.</text>
</comment>
<evidence type="ECO:0000259" key="6">
    <source>
        <dbReference type="Pfam" id="PF01529"/>
    </source>
</evidence>
<keyword evidence="5" id="KW-0808">Transferase</keyword>
<dbReference type="GO" id="GO:0016020">
    <property type="term" value="C:membrane"/>
    <property type="evidence" value="ECO:0007669"/>
    <property type="project" value="UniProtKB-SubCell"/>
</dbReference>
<evidence type="ECO:0000256" key="1">
    <source>
        <dbReference type="ARBA" id="ARBA00004141"/>
    </source>
</evidence>
<feature type="domain" description="Palmitoyltransferase DHHC" evidence="6">
    <location>
        <begin position="3"/>
        <end position="97"/>
    </location>
</feature>
<keyword evidence="3 5" id="KW-1133">Transmembrane helix</keyword>
<keyword evidence="5" id="KW-0012">Acyltransferase</keyword>
<dbReference type="InterPro" id="IPR001594">
    <property type="entry name" value="Palmitoyltrfase_DHHC"/>
</dbReference>
<evidence type="ECO:0000256" key="2">
    <source>
        <dbReference type="ARBA" id="ARBA00022692"/>
    </source>
</evidence>
<evidence type="ECO:0000256" key="4">
    <source>
        <dbReference type="ARBA" id="ARBA00023136"/>
    </source>
</evidence>
<name>A0A7S3I4R8_9SPIT</name>
<keyword evidence="4 5" id="KW-0472">Membrane</keyword>
<dbReference type="GO" id="GO:0019706">
    <property type="term" value="F:protein-cysteine S-palmitoyltransferase activity"/>
    <property type="evidence" value="ECO:0007669"/>
    <property type="project" value="UniProtKB-EC"/>
</dbReference>
<dbReference type="EC" id="2.3.1.225" evidence="5"/>
<dbReference type="EMBL" id="HBIE01025413">
    <property type="protein sequence ID" value="CAE0312842.1"/>
    <property type="molecule type" value="Transcribed_RNA"/>
</dbReference>
<proteinExistence type="inferred from homology"/>
<gene>
    <name evidence="7" type="ORF">FEHR0123_LOCUS7764</name>
</gene>
<evidence type="ECO:0000256" key="5">
    <source>
        <dbReference type="RuleBase" id="RU079119"/>
    </source>
</evidence>
<accession>A0A7S3I4R8</accession>
<protein>
    <recommendedName>
        <fullName evidence="5">Palmitoyltransferase</fullName>
        <ecNumber evidence="5">2.3.1.225</ecNumber>
    </recommendedName>
</protein>
<comment type="domain">
    <text evidence="5">The DHHC domain is required for palmitoyltransferase activity.</text>
</comment>
<evidence type="ECO:0000256" key="3">
    <source>
        <dbReference type="ARBA" id="ARBA00022989"/>
    </source>
</evidence>
<evidence type="ECO:0000313" key="7">
    <source>
        <dbReference type="EMBL" id="CAE0312842.1"/>
    </source>
</evidence>
<reference evidence="7" key="1">
    <citation type="submission" date="2021-01" db="EMBL/GenBank/DDBJ databases">
        <authorList>
            <person name="Corre E."/>
            <person name="Pelletier E."/>
            <person name="Niang G."/>
            <person name="Scheremetjew M."/>
            <person name="Finn R."/>
            <person name="Kale V."/>
            <person name="Holt S."/>
            <person name="Cochrane G."/>
            <person name="Meng A."/>
            <person name="Brown T."/>
            <person name="Cohen L."/>
        </authorList>
    </citation>
    <scope>NUCLEOTIDE SEQUENCE</scope>
    <source>
        <strain evidence="7">Fehren 1</strain>
    </source>
</reference>
<organism evidence="7">
    <name type="scientific">Favella ehrenbergii</name>
    <dbReference type="NCBI Taxonomy" id="182087"/>
    <lineage>
        <taxon>Eukaryota</taxon>
        <taxon>Sar</taxon>
        <taxon>Alveolata</taxon>
        <taxon>Ciliophora</taxon>
        <taxon>Intramacronucleata</taxon>
        <taxon>Spirotrichea</taxon>
        <taxon>Choreotrichia</taxon>
        <taxon>Tintinnida</taxon>
        <taxon>Xystonellidae</taxon>
        <taxon>Favella</taxon>
    </lineage>
</organism>
<comment type="catalytic activity">
    <reaction evidence="5">
        <text>L-cysteinyl-[protein] + hexadecanoyl-CoA = S-hexadecanoyl-L-cysteinyl-[protein] + CoA</text>
        <dbReference type="Rhea" id="RHEA:36683"/>
        <dbReference type="Rhea" id="RHEA-COMP:10131"/>
        <dbReference type="Rhea" id="RHEA-COMP:11032"/>
        <dbReference type="ChEBI" id="CHEBI:29950"/>
        <dbReference type="ChEBI" id="CHEBI:57287"/>
        <dbReference type="ChEBI" id="CHEBI:57379"/>
        <dbReference type="ChEBI" id="CHEBI:74151"/>
        <dbReference type="EC" id="2.3.1.225"/>
    </reaction>
</comment>
<sequence length="180" mass="20594">MGNACIGLLNHKFFILYLFYVVNFCSQVTGPFLMLFCYGERDSDDGSDNESFGMFTLLVFYPNEFISLALATALMLGIGFMLVYQIVILLMNKTTMEVSLDPKSSPFRHKGIVHNIRMIFGDRVCYWFSPFHDPFPDMKLVAFTPSERQLMQFGVPVKDRNSGRHGLDYIQCIIPTVRSV</sequence>
<comment type="subcellular location">
    <subcellularLocation>
        <location evidence="1">Membrane</location>
        <topology evidence="1">Multi-pass membrane protein</topology>
    </subcellularLocation>
</comment>
<dbReference type="Pfam" id="PF01529">
    <property type="entry name" value="DHHC"/>
    <property type="match status" value="1"/>
</dbReference>
<feature type="transmembrane region" description="Helical" evidence="5">
    <location>
        <begin position="14"/>
        <end position="36"/>
    </location>
</feature>